<dbReference type="GO" id="GO:0005524">
    <property type="term" value="F:ATP binding"/>
    <property type="evidence" value="ECO:0007669"/>
    <property type="project" value="UniProtKB-KW"/>
</dbReference>
<dbReference type="EMBL" id="CP115450">
    <property type="protein sequence ID" value="WBP91304.1"/>
    <property type="molecule type" value="Genomic_DNA"/>
</dbReference>
<accession>A0ABY7QEX4</accession>
<organism evidence="1 2">
    <name type="scientific">Kitasatospora cathayae</name>
    <dbReference type="NCBI Taxonomy" id="3004092"/>
    <lineage>
        <taxon>Bacteria</taxon>
        <taxon>Bacillati</taxon>
        <taxon>Actinomycetota</taxon>
        <taxon>Actinomycetes</taxon>
        <taxon>Kitasatosporales</taxon>
        <taxon>Streptomycetaceae</taxon>
        <taxon>Kitasatospora</taxon>
    </lineage>
</organism>
<dbReference type="CDD" id="cd16936">
    <property type="entry name" value="HATPase_RsbW-like"/>
    <property type="match status" value="1"/>
</dbReference>
<keyword evidence="1" id="KW-0547">Nucleotide-binding</keyword>
<dbReference type="Gene3D" id="3.30.565.10">
    <property type="entry name" value="Histidine kinase-like ATPase, C-terminal domain"/>
    <property type="match status" value="1"/>
</dbReference>
<sequence length="77" mass="8322">MPASTAGVRELALDYRPGVVRVRVGDHNQAPPRPLALGRPGGYGFLAVERLTACWGVTTPDPGGKTVWVELLTIRQR</sequence>
<keyword evidence="2" id="KW-1185">Reference proteome</keyword>
<gene>
    <name evidence="1" type="ORF">O1G21_39095</name>
</gene>
<evidence type="ECO:0000313" key="2">
    <source>
        <dbReference type="Proteomes" id="UP001212821"/>
    </source>
</evidence>
<proteinExistence type="predicted"/>
<dbReference type="RefSeq" id="WP_270150566.1">
    <property type="nucleotide sequence ID" value="NZ_CP115450.1"/>
</dbReference>
<dbReference type="InterPro" id="IPR036890">
    <property type="entry name" value="HATPase_C_sf"/>
</dbReference>
<evidence type="ECO:0000313" key="1">
    <source>
        <dbReference type="EMBL" id="WBP91304.1"/>
    </source>
</evidence>
<keyword evidence="1" id="KW-0067">ATP-binding</keyword>
<name>A0ABY7QEX4_9ACTN</name>
<reference evidence="2" key="1">
    <citation type="submission" date="2022-12" db="EMBL/GenBank/DDBJ databases">
        <authorList>
            <person name="Mo P."/>
        </authorList>
    </citation>
    <scope>NUCLEOTIDE SEQUENCE [LARGE SCALE GENOMIC DNA]</scope>
    <source>
        <strain evidence="2">HUAS 3-15</strain>
    </source>
</reference>
<dbReference type="Proteomes" id="UP001212821">
    <property type="component" value="Chromosome"/>
</dbReference>
<protein>
    <submittedName>
        <fullName evidence="1">ATP-binding protein</fullName>
    </submittedName>
</protein>